<dbReference type="GO" id="GO:0006412">
    <property type="term" value="P:translation"/>
    <property type="evidence" value="ECO:0007669"/>
    <property type="project" value="UniProtKB-UniRule"/>
</dbReference>
<dbReference type="PANTHER" id="PTHR11620">
    <property type="entry name" value="60S RIBOSOMAL PROTEIN L23A"/>
    <property type="match status" value="1"/>
</dbReference>
<organism evidence="5 6">
    <name type="scientific">Candidatus Mesenet longicola</name>
    <dbReference type="NCBI Taxonomy" id="1892558"/>
    <lineage>
        <taxon>Bacteria</taxon>
        <taxon>Pseudomonadati</taxon>
        <taxon>Pseudomonadota</taxon>
        <taxon>Alphaproteobacteria</taxon>
        <taxon>Rickettsiales</taxon>
        <taxon>Anaplasmataceae</taxon>
        <taxon>Candidatus Mesenet</taxon>
    </lineage>
</organism>
<dbReference type="EMBL" id="BNGU01000004">
    <property type="protein sequence ID" value="GHM59152.1"/>
    <property type="molecule type" value="Genomic_DNA"/>
</dbReference>
<dbReference type="GO" id="GO:1990904">
    <property type="term" value="C:ribonucleoprotein complex"/>
    <property type="evidence" value="ECO:0007669"/>
    <property type="project" value="UniProtKB-KW"/>
</dbReference>
<dbReference type="Pfam" id="PF00276">
    <property type="entry name" value="Ribosomal_L23"/>
    <property type="match status" value="1"/>
</dbReference>
<proteinExistence type="inferred from homology"/>
<dbReference type="InterPro" id="IPR012678">
    <property type="entry name" value="Ribosomal_uL23/eL15/eS24_sf"/>
</dbReference>
<dbReference type="InterPro" id="IPR013025">
    <property type="entry name" value="Ribosomal_uL23-like"/>
</dbReference>
<dbReference type="NCBIfam" id="NF004370">
    <property type="entry name" value="PRK05738.3-6"/>
    <property type="match status" value="1"/>
</dbReference>
<name>A0A8J3HTW6_9RICK</name>
<dbReference type="GO" id="GO:0003735">
    <property type="term" value="F:structural constituent of ribosome"/>
    <property type="evidence" value="ECO:0007669"/>
    <property type="project" value="InterPro"/>
</dbReference>
<evidence type="ECO:0000256" key="4">
    <source>
        <dbReference type="HAMAP-Rule" id="MF_01369"/>
    </source>
</evidence>
<dbReference type="Proteomes" id="UP000637906">
    <property type="component" value="Unassembled WGS sequence"/>
</dbReference>
<reference evidence="5 6" key="1">
    <citation type="journal article" date="2021" name="Microb. Ecol.">
        <title>Candidatus Mesenet longicola: Novel Endosymbionts of Brontispa longissima that Induce Cytoplasmic Incompatibility.</title>
        <authorList>
            <person name="Takano S."/>
            <person name="Gotoh Y."/>
            <person name="Hayashi T."/>
        </authorList>
    </citation>
    <scope>NUCLEOTIDE SEQUENCE [LARGE SCALE GENOMIC DNA]</scope>
    <source>
        <strain evidence="5">L5</strain>
    </source>
</reference>
<dbReference type="GO" id="GO:0005840">
    <property type="term" value="C:ribosome"/>
    <property type="evidence" value="ECO:0007669"/>
    <property type="project" value="UniProtKB-KW"/>
</dbReference>
<dbReference type="SUPFAM" id="SSF54189">
    <property type="entry name" value="Ribosomal proteins S24e, L23 and L15e"/>
    <property type="match status" value="1"/>
</dbReference>
<dbReference type="Gene3D" id="3.30.70.330">
    <property type="match status" value="1"/>
</dbReference>
<evidence type="ECO:0000256" key="2">
    <source>
        <dbReference type="ARBA" id="ARBA00022980"/>
    </source>
</evidence>
<comment type="similarity">
    <text evidence="1 4">Belongs to the universal ribosomal protein uL23 family.</text>
</comment>
<keyword evidence="2 4" id="KW-0689">Ribosomal protein</keyword>
<comment type="caution">
    <text evidence="5">The sequence shown here is derived from an EMBL/GenBank/DDBJ whole genome shotgun (WGS) entry which is preliminary data.</text>
</comment>
<evidence type="ECO:0000256" key="1">
    <source>
        <dbReference type="ARBA" id="ARBA00006700"/>
    </source>
</evidence>
<dbReference type="GO" id="GO:0019843">
    <property type="term" value="F:rRNA binding"/>
    <property type="evidence" value="ECO:0007669"/>
    <property type="project" value="UniProtKB-UniRule"/>
</dbReference>
<dbReference type="NCBIfam" id="NF004363">
    <property type="entry name" value="PRK05738.2-4"/>
    <property type="match status" value="1"/>
</dbReference>
<keyword evidence="4" id="KW-0699">rRNA-binding</keyword>
<gene>
    <name evidence="4 5" type="primary">rplW</name>
    <name evidence="5" type="ORF">sL5_01450</name>
</gene>
<keyword evidence="4" id="KW-0694">RNA-binding</keyword>
<dbReference type="AlphaFoldDB" id="A0A8J3HTW6"/>
<dbReference type="InterPro" id="IPR012677">
    <property type="entry name" value="Nucleotide-bd_a/b_plait_sf"/>
</dbReference>
<protein>
    <recommendedName>
        <fullName evidence="4">Large ribosomal subunit protein uL23</fullName>
    </recommendedName>
</protein>
<dbReference type="HAMAP" id="MF_01369_B">
    <property type="entry name" value="Ribosomal_uL23_B"/>
    <property type="match status" value="1"/>
</dbReference>
<evidence type="ECO:0000313" key="5">
    <source>
        <dbReference type="EMBL" id="GHM59152.1"/>
    </source>
</evidence>
<keyword evidence="3 4" id="KW-0687">Ribonucleoprotein</keyword>
<keyword evidence="6" id="KW-1185">Reference proteome</keyword>
<comment type="function">
    <text evidence="4">One of the early assembly proteins it binds 23S rRNA. One of the proteins that surrounds the polypeptide exit tunnel on the outside of the ribosome. Forms the main docking site for trigger factor binding to the ribosome.</text>
</comment>
<comment type="subunit">
    <text evidence="4">Part of the 50S ribosomal subunit. Contacts protein L29, and trigger factor when it is bound to the ribosome.</text>
</comment>
<sequence length="95" mass="10970">MMNYCNLIRSPLITEKASFLKERFGKYALYVDVRANKKQLKEAIKSIFDVNVLSINVIKIPSKKKRFKGVIGNRKQKKKIYFSLASGQNLDMVNV</sequence>
<evidence type="ECO:0000313" key="6">
    <source>
        <dbReference type="Proteomes" id="UP000637906"/>
    </source>
</evidence>
<evidence type="ECO:0000256" key="3">
    <source>
        <dbReference type="ARBA" id="ARBA00023274"/>
    </source>
</evidence>
<accession>A0A8J3HTW6</accession>